<name>A0A4P9X2K5_9FUNG</name>
<dbReference type="GO" id="GO:0070979">
    <property type="term" value="P:protein K11-linked ubiquitination"/>
    <property type="evidence" value="ECO:0007669"/>
    <property type="project" value="TreeGrafter"/>
</dbReference>
<feature type="compositionally biased region" description="Pro residues" evidence="2">
    <location>
        <begin position="161"/>
        <end position="180"/>
    </location>
</feature>
<feature type="compositionally biased region" description="Low complexity" evidence="2">
    <location>
        <begin position="209"/>
        <end position="236"/>
    </location>
</feature>
<feature type="compositionally biased region" description="Basic and acidic residues" evidence="2">
    <location>
        <begin position="287"/>
        <end position="297"/>
    </location>
</feature>
<dbReference type="InterPro" id="IPR044554">
    <property type="entry name" value="ANAPC2"/>
</dbReference>
<dbReference type="PANTHER" id="PTHR45957">
    <property type="entry name" value="ANAPHASE-PROMOTING COMPLEX SUBUNIT 2"/>
    <property type="match status" value="1"/>
</dbReference>
<dbReference type="GO" id="GO:0007091">
    <property type="term" value="P:metaphase/anaphase transition of mitotic cell cycle"/>
    <property type="evidence" value="ECO:0007669"/>
    <property type="project" value="TreeGrafter"/>
</dbReference>
<keyword evidence="3" id="KW-1133">Transmembrane helix</keyword>
<gene>
    <name evidence="5" type="ORF">CXG81DRAFT_21005</name>
</gene>
<evidence type="ECO:0000313" key="6">
    <source>
        <dbReference type="Proteomes" id="UP000274922"/>
    </source>
</evidence>
<feature type="region of interest" description="Disordered" evidence="2">
    <location>
        <begin position="206"/>
        <end position="250"/>
    </location>
</feature>
<keyword evidence="3" id="KW-0472">Membrane</keyword>
<protein>
    <recommendedName>
        <fullName evidence="4">Cullin family profile domain-containing protein</fullName>
    </recommendedName>
</protein>
<dbReference type="OrthoDB" id="5581181at2759"/>
<sequence>MERCAQITVTLMRWSQNARERYRREDGRDGRDRQNVEIAAPAGGVAIDGPASFISLDADAAAHRRPVAAAWCLDARPHFKSRSRGVGIGVGHGVGHQGSAARANSAHRQLSLAATRGELRQRRLRDRFLAVVASLPALLLIAAAPTRGRLTDRPTPTTGRHPPPPRATTRARPPPPPPPRLGAQGLGVRPSAHVAGDPCFAAQADHRATPAAAARHHASPTAAAAAAAAARRTPLPRGRRGRGRRRRLSSTDIESGFTLAAAAAVAVAAATPLPRHAPLPALATPPARRERPIRDAARWGATPPAPRRDDPFRDPAASARRPRDALANAAADAADTANDADSDSGAAAVIAAAAQTARARAAVARACAALDAAPEAAWLRSAAASAADAADATYPQLAQRAAQPCPIAGAAAGRTLGACVRAALTRFTDVLWASAADEPPLMAADATHVWLPHDMAALWLVGLYDWDQQDQRARHDDGGSGDTRLGPRADPIRDPASHDDAPLSQAAAAMPPPPATMPPTHWAIRLAALHRHTWLSAALRAYLYLKLDAAMAVASPATALAICAADVVPEAFAQWRRLATFALAALPASDAASLSLSPSLPSPRVVPHGYRGIVDPPRLLHYAQQACVSHAVEALFDTIKAADAPDTSPALRFLQQRLQTLAVLPGYLERVLVGALRRRILHVGVPTSTLLDYFVLLMKALQALDPSGTLLEHVSRPIQTYLRGRSDAVEGVVALFCAGDVDIAGDPDAEADAEADSDGDLAMHAAAGPTASAALRWRPDAVTSNPFISSRQRRSKDIVSRLLEIQPSQEALIAAFQRSLATRFFQAMRFDEHDLVTVELLKQRLGDAPLNPVDVMIRDAAASARWDASVHARLASSPSAADAADATDADAPPRVSAVALSRVYWPDLGADALAVPTAVQAPLARYAAQWALLQPGRQLVWLAGVGRVRVRVDLAAHRDRHGRPVPAAAWEGAVAPAEAAVLAWVGGRADPGAPPVTAADAAAACGCDAAAAGRALLAWTARGVLVHRGPHYWAADAAPSPRPASARAAPALSPSARASPRRAAP</sequence>
<comment type="similarity">
    <text evidence="1">Belongs to the cullin family.</text>
</comment>
<dbReference type="GO" id="GO:0005680">
    <property type="term" value="C:anaphase-promoting complex"/>
    <property type="evidence" value="ECO:0007669"/>
    <property type="project" value="TreeGrafter"/>
</dbReference>
<evidence type="ECO:0000256" key="2">
    <source>
        <dbReference type="SAM" id="MobiDB-lite"/>
    </source>
</evidence>
<reference evidence="6" key="1">
    <citation type="journal article" date="2018" name="Nat. Microbiol.">
        <title>Leveraging single-cell genomics to expand the fungal tree of life.</title>
        <authorList>
            <person name="Ahrendt S.R."/>
            <person name="Quandt C.A."/>
            <person name="Ciobanu D."/>
            <person name="Clum A."/>
            <person name="Salamov A."/>
            <person name="Andreopoulos B."/>
            <person name="Cheng J.F."/>
            <person name="Woyke T."/>
            <person name="Pelin A."/>
            <person name="Henrissat B."/>
            <person name="Reynolds N.K."/>
            <person name="Benny G.L."/>
            <person name="Smith M.E."/>
            <person name="James T.Y."/>
            <person name="Grigoriev I.V."/>
        </authorList>
    </citation>
    <scope>NUCLEOTIDE SEQUENCE [LARGE SCALE GENOMIC DNA]</scope>
    <source>
        <strain evidence="6">ATCC 52028</strain>
    </source>
</reference>
<dbReference type="EMBL" id="ML014355">
    <property type="protein sequence ID" value="RKO98840.1"/>
    <property type="molecule type" value="Genomic_DNA"/>
</dbReference>
<dbReference type="SUPFAM" id="SSF75632">
    <property type="entry name" value="Cullin homology domain"/>
    <property type="match status" value="1"/>
</dbReference>
<feature type="compositionally biased region" description="Low complexity" evidence="2">
    <location>
        <begin position="276"/>
        <end position="286"/>
    </location>
</feature>
<feature type="transmembrane region" description="Helical" evidence="3">
    <location>
        <begin position="128"/>
        <end position="146"/>
    </location>
</feature>
<organism evidence="5 6">
    <name type="scientific">Caulochytrium protostelioides</name>
    <dbReference type="NCBI Taxonomy" id="1555241"/>
    <lineage>
        <taxon>Eukaryota</taxon>
        <taxon>Fungi</taxon>
        <taxon>Fungi incertae sedis</taxon>
        <taxon>Chytridiomycota</taxon>
        <taxon>Chytridiomycota incertae sedis</taxon>
        <taxon>Chytridiomycetes</taxon>
        <taxon>Caulochytriales</taxon>
        <taxon>Caulochytriaceae</taxon>
        <taxon>Caulochytrium</taxon>
    </lineage>
</organism>
<feature type="compositionally biased region" description="Basic and acidic residues" evidence="2">
    <location>
        <begin position="485"/>
        <end position="501"/>
    </location>
</feature>
<feature type="region of interest" description="Disordered" evidence="2">
    <location>
        <begin position="471"/>
        <end position="514"/>
    </location>
</feature>
<feature type="region of interest" description="Disordered" evidence="2">
    <location>
        <begin position="146"/>
        <end position="194"/>
    </location>
</feature>
<feature type="domain" description="Cullin family profile" evidence="4">
    <location>
        <begin position="802"/>
        <end position="954"/>
    </location>
</feature>
<dbReference type="STRING" id="1555241.A0A4P9X2K5"/>
<dbReference type="Pfam" id="PF25773">
    <property type="entry name" value="TPR_ANAPC2"/>
    <property type="match status" value="1"/>
</dbReference>
<feature type="compositionally biased region" description="Low complexity" evidence="2">
    <location>
        <begin position="314"/>
        <end position="341"/>
    </location>
</feature>
<dbReference type="PROSITE" id="PS50069">
    <property type="entry name" value="CULLIN_2"/>
    <property type="match status" value="1"/>
</dbReference>
<keyword evidence="3" id="KW-0812">Transmembrane</keyword>
<evidence type="ECO:0000256" key="3">
    <source>
        <dbReference type="SAM" id="Phobius"/>
    </source>
</evidence>
<dbReference type="InterPro" id="IPR036317">
    <property type="entry name" value="Cullin_homology_sf"/>
</dbReference>
<feature type="compositionally biased region" description="Basic residues" evidence="2">
    <location>
        <begin position="237"/>
        <end position="248"/>
    </location>
</feature>
<dbReference type="InterPro" id="IPR057975">
    <property type="entry name" value="TPR_ANAPC2"/>
</dbReference>
<dbReference type="AlphaFoldDB" id="A0A4P9X2K5"/>
<dbReference type="Proteomes" id="UP000274922">
    <property type="component" value="Unassembled WGS sequence"/>
</dbReference>
<accession>A0A4P9X2K5</accession>
<proteinExistence type="inferred from homology"/>
<evidence type="ECO:0000259" key="4">
    <source>
        <dbReference type="PROSITE" id="PS50069"/>
    </source>
</evidence>
<evidence type="ECO:0000256" key="1">
    <source>
        <dbReference type="PROSITE-ProRule" id="PRU00330"/>
    </source>
</evidence>
<dbReference type="PANTHER" id="PTHR45957:SF1">
    <property type="entry name" value="ANAPHASE-PROMOTING COMPLEX SUBUNIT 2"/>
    <property type="match status" value="1"/>
</dbReference>
<feature type="region of interest" description="Disordered" evidence="2">
    <location>
        <begin position="1038"/>
        <end position="1065"/>
    </location>
</feature>
<evidence type="ECO:0000313" key="5">
    <source>
        <dbReference type="EMBL" id="RKO98840.1"/>
    </source>
</evidence>
<feature type="region of interest" description="Disordered" evidence="2">
    <location>
        <begin position="276"/>
        <end position="341"/>
    </location>
</feature>
<dbReference type="InterPro" id="IPR016158">
    <property type="entry name" value="Cullin_homology"/>
</dbReference>
<keyword evidence="6" id="KW-1185">Reference proteome</keyword>